<dbReference type="GeneID" id="41594445"/>
<dbReference type="Gene3D" id="3.40.50.1010">
    <property type="entry name" value="5'-nuclease"/>
    <property type="match status" value="1"/>
</dbReference>
<gene>
    <name evidence="2" type="ORF">NCAV_0346</name>
</gene>
<proteinExistence type="predicted"/>
<reference evidence="3" key="1">
    <citation type="submission" date="2018-01" db="EMBL/GenBank/DDBJ databases">
        <authorList>
            <person name="Kerou L M."/>
        </authorList>
    </citation>
    <scope>NUCLEOTIDE SEQUENCE [LARGE SCALE GENOMIC DNA]</scope>
    <source>
        <strain evidence="3">SCU2</strain>
    </source>
</reference>
<evidence type="ECO:0000313" key="2">
    <source>
        <dbReference type="EMBL" id="SPC33540.1"/>
    </source>
</evidence>
<keyword evidence="3" id="KW-1185">Reference proteome</keyword>
<evidence type="ECO:0000313" key="3">
    <source>
        <dbReference type="Proteomes" id="UP000236248"/>
    </source>
</evidence>
<evidence type="ECO:0000259" key="1">
    <source>
        <dbReference type="Pfam" id="PF01850"/>
    </source>
</evidence>
<dbReference type="Pfam" id="PF01850">
    <property type="entry name" value="PIN"/>
    <property type="match status" value="1"/>
</dbReference>
<accession>A0A2K5API1</accession>
<name>A0A2K5API1_9ARCH</name>
<dbReference type="EMBL" id="LT981265">
    <property type="protein sequence ID" value="SPC33540.1"/>
    <property type="molecule type" value="Genomic_DNA"/>
</dbReference>
<dbReference type="InterPro" id="IPR002716">
    <property type="entry name" value="PIN_dom"/>
</dbReference>
<dbReference type="Proteomes" id="UP000236248">
    <property type="component" value="Chromosome NCAV"/>
</dbReference>
<dbReference type="RefSeq" id="WP_103287617.1">
    <property type="nucleotide sequence ID" value="NZ_LT981265.1"/>
</dbReference>
<feature type="domain" description="PIN" evidence="1">
    <location>
        <begin position="11"/>
        <end position="125"/>
    </location>
</feature>
<organism evidence="2 3">
    <name type="scientific">Candidatus Nitrosocaldus cavascurensis</name>
    <dbReference type="NCBI Taxonomy" id="2058097"/>
    <lineage>
        <taxon>Archaea</taxon>
        <taxon>Nitrososphaerota</taxon>
        <taxon>Nitrososphaeria</taxon>
        <taxon>Candidatus Nitrosocaldales</taxon>
        <taxon>Candidatus Nitrosocaldaceae</taxon>
        <taxon>Candidatus Nitrosocaldus</taxon>
    </lineage>
</organism>
<protein>
    <recommendedName>
        <fullName evidence="1">PIN domain-containing protein</fullName>
    </recommendedName>
</protein>
<dbReference type="AlphaFoldDB" id="A0A2K5API1"/>
<dbReference type="SUPFAM" id="SSF88723">
    <property type="entry name" value="PIN domain-like"/>
    <property type="match status" value="1"/>
</dbReference>
<sequence>MGMVMSSQAYIIDPTVLLLYFIGNEDAKTVVENIIEEHAYGYILEPMLVELFQKMVEYFGYTVASSRLEAIKNSNIRLINVDFELIRDAGRIKASNPSMPMVYAYMIALAKKFNATIVTADTRFRVSNINIKIEYINIE</sequence>
<dbReference type="KEGG" id="ncv:NCAV_0346"/>
<dbReference type="InterPro" id="IPR029060">
    <property type="entry name" value="PIN-like_dom_sf"/>
</dbReference>